<organism evidence="1 2">
    <name type="scientific">Aeribacillus composti</name>
    <dbReference type="NCBI Taxonomy" id="1868734"/>
    <lineage>
        <taxon>Bacteria</taxon>
        <taxon>Bacillati</taxon>
        <taxon>Bacillota</taxon>
        <taxon>Bacilli</taxon>
        <taxon>Bacillales</taxon>
        <taxon>Bacillaceae</taxon>
        <taxon>Aeribacillus</taxon>
    </lineage>
</organism>
<evidence type="ECO:0000313" key="2">
    <source>
        <dbReference type="Proteomes" id="UP001303701"/>
    </source>
</evidence>
<evidence type="ECO:0008006" key="3">
    <source>
        <dbReference type="Google" id="ProtNLM"/>
    </source>
</evidence>
<evidence type="ECO:0000313" key="1">
    <source>
        <dbReference type="EMBL" id="WNF34930.1"/>
    </source>
</evidence>
<sequence length="26" mass="3110">MFISIRTVKNHVNNILKNGRKKQQKN</sequence>
<protein>
    <recommendedName>
        <fullName evidence="3">Regulatory LuxR family protein</fullName>
    </recommendedName>
</protein>
<name>A0ABY9WJH2_9BACI</name>
<accession>A0ABY9WJH2</accession>
<keyword evidence="2" id="KW-1185">Reference proteome</keyword>
<dbReference type="EMBL" id="CP134501">
    <property type="protein sequence ID" value="WNF34930.1"/>
    <property type="molecule type" value="Genomic_DNA"/>
</dbReference>
<gene>
    <name evidence="1" type="ORF">RI196_12220</name>
</gene>
<reference evidence="1 2" key="1">
    <citation type="submission" date="2023-09" db="EMBL/GenBank/DDBJ databases">
        <title>Different Types of Thermotolerant Ring-Cleaving Dioxygenases derived from Aeribacillus composti HB-1 applied for multiple aromatic hydrocarbons removal.</title>
        <authorList>
            <person name="Cao L."/>
            <person name="Li M."/>
            <person name="Ma T."/>
        </authorList>
    </citation>
    <scope>NUCLEOTIDE SEQUENCE [LARGE SCALE GENOMIC DNA]</scope>
    <source>
        <strain evidence="1 2">HB-1</strain>
    </source>
</reference>
<dbReference type="Proteomes" id="UP001303701">
    <property type="component" value="Chromosome"/>
</dbReference>
<proteinExistence type="predicted"/>